<name>A0A511J9Y0_9CELL</name>
<keyword evidence="4" id="KW-1185">Reference proteome</keyword>
<organism evidence="3 4">
    <name type="scientific">Cellulomonas composti</name>
    <dbReference type="NCBI Taxonomy" id="266130"/>
    <lineage>
        <taxon>Bacteria</taxon>
        <taxon>Bacillati</taxon>
        <taxon>Actinomycetota</taxon>
        <taxon>Actinomycetes</taxon>
        <taxon>Micrococcales</taxon>
        <taxon>Cellulomonadaceae</taxon>
        <taxon>Cellulomonas</taxon>
    </lineage>
</organism>
<feature type="region of interest" description="Disordered" evidence="1">
    <location>
        <begin position="120"/>
        <end position="184"/>
    </location>
</feature>
<dbReference type="EMBL" id="BJWG01000004">
    <property type="protein sequence ID" value="GEL94569.1"/>
    <property type="molecule type" value="Genomic_DNA"/>
</dbReference>
<dbReference type="AlphaFoldDB" id="A0A511J9Y0"/>
<feature type="transmembrane region" description="Helical" evidence="2">
    <location>
        <begin position="63"/>
        <end position="84"/>
    </location>
</feature>
<feature type="compositionally biased region" description="Acidic residues" evidence="1">
    <location>
        <begin position="122"/>
        <end position="158"/>
    </location>
</feature>
<evidence type="ECO:0000256" key="2">
    <source>
        <dbReference type="SAM" id="Phobius"/>
    </source>
</evidence>
<sequence length="184" mass="18995">MTPDAGGLMRRDEMSSHGWARSASLLVRGVALVVVGLVVLLLALYASIRAEIDGGGGSRTNTVWVLIGSCVLIGGLVLLCVGLWQLATNVDLAAFAAARRLAQDETAAAAARDALPARYQEPDDEHDDEQGDEHDDEQGDEQGDGPDDGPDDEPDDEHDAGLDLGQDAGQDAGQGVAPVGPGGS</sequence>
<evidence type="ECO:0000313" key="4">
    <source>
        <dbReference type="Proteomes" id="UP000321720"/>
    </source>
</evidence>
<feature type="compositionally biased region" description="Low complexity" evidence="1">
    <location>
        <begin position="162"/>
        <end position="184"/>
    </location>
</feature>
<evidence type="ECO:0000256" key="1">
    <source>
        <dbReference type="SAM" id="MobiDB-lite"/>
    </source>
</evidence>
<keyword evidence="2" id="KW-0472">Membrane</keyword>
<gene>
    <name evidence="3" type="ORF">CCO02nite_12270</name>
</gene>
<protein>
    <submittedName>
        <fullName evidence="3">Uncharacterized protein</fullName>
    </submittedName>
</protein>
<proteinExistence type="predicted"/>
<accession>A0A511J9Y0</accession>
<keyword evidence="2" id="KW-0812">Transmembrane</keyword>
<comment type="caution">
    <text evidence="3">The sequence shown here is derived from an EMBL/GenBank/DDBJ whole genome shotgun (WGS) entry which is preliminary data.</text>
</comment>
<reference evidence="3 4" key="1">
    <citation type="submission" date="2019-07" db="EMBL/GenBank/DDBJ databases">
        <title>Whole genome shotgun sequence of Cellulomonas composti NBRC 100758.</title>
        <authorList>
            <person name="Hosoyama A."/>
            <person name="Uohara A."/>
            <person name="Ohji S."/>
            <person name="Ichikawa N."/>
        </authorList>
    </citation>
    <scope>NUCLEOTIDE SEQUENCE [LARGE SCALE GENOMIC DNA]</scope>
    <source>
        <strain evidence="3 4">NBRC 100758</strain>
    </source>
</reference>
<feature type="transmembrane region" description="Helical" evidence="2">
    <location>
        <begin position="25"/>
        <end position="48"/>
    </location>
</feature>
<keyword evidence="2" id="KW-1133">Transmembrane helix</keyword>
<dbReference type="Proteomes" id="UP000321720">
    <property type="component" value="Unassembled WGS sequence"/>
</dbReference>
<evidence type="ECO:0000313" key="3">
    <source>
        <dbReference type="EMBL" id="GEL94569.1"/>
    </source>
</evidence>